<dbReference type="InterPro" id="IPR004447">
    <property type="entry name" value="Peptidase_S41A"/>
</dbReference>
<dbReference type="SMART" id="SM00228">
    <property type="entry name" value="PDZ"/>
    <property type="match status" value="1"/>
</dbReference>
<keyword evidence="3 5" id="KW-0378">Hydrolase</keyword>
<dbReference type="PROSITE" id="PS50106">
    <property type="entry name" value="PDZ"/>
    <property type="match status" value="1"/>
</dbReference>
<dbReference type="GO" id="GO:0007165">
    <property type="term" value="P:signal transduction"/>
    <property type="evidence" value="ECO:0007669"/>
    <property type="project" value="TreeGrafter"/>
</dbReference>
<dbReference type="RefSeq" id="WP_147145168.1">
    <property type="nucleotide sequence ID" value="NZ_BJXN01000002.1"/>
</dbReference>
<accession>A0A511RIH3</accession>
<dbReference type="PANTHER" id="PTHR32060">
    <property type="entry name" value="TAIL-SPECIFIC PROTEASE"/>
    <property type="match status" value="1"/>
</dbReference>
<proteinExistence type="inferred from homology"/>
<evidence type="ECO:0000256" key="4">
    <source>
        <dbReference type="ARBA" id="ARBA00022825"/>
    </source>
</evidence>
<dbReference type="SUPFAM" id="SSF50156">
    <property type="entry name" value="PDZ domain-like"/>
    <property type="match status" value="1"/>
</dbReference>
<keyword evidence="2 5" id="KW-0645">Protease</keyword>
<dbReference type="Gene3D" id="3.30.750.44">
    <property type="match status" value="1"/>
</dbReference>
<dbReference type="Gene3D" id="3.90.226.10">
    <property type="entry name" value="2-enoyl-CoA Hydratase, Chain A, domain 1"/>
    <property type="match status" value="1"/>
</dbReference>
<comment type="similarity">
    <text evidence="1 5">Belongs to the peptidase S41A family.</text>
</comment>
<dbReference type="PANTHER" id="PTHR32060:SF30">
    <property type="entry name" value="CARBOXY-TERMINAL PROCESSING PROTEASE CTPA"/>
    <property type="match status" value="1"/>
</dbReference>
<dbReference type="InterPro" id="IPR029045">
    <property type="entry name" value="ClpP/crotonase-like_dom_sf"/>
</dbReference>
<gene>
    <name evidence="7" type="ORF">ODE01S_03310</name>
</gene>
<dbReference type="Proteomes" id="UP000321827">
    <property type="component" value="Unassembled WGS sequence"/>
</dbReference>
<dbReference type="EMBL" id="BJXN01000002">
    <property type="protein sequence ID" value="GEM88897.1"/>
    <property type="molecule type" value="Genomic_DNA"/>
</dbReference>
<dbReference type="Pfam" id="PF00595">
    <property type="entry name" value="PDZ"/>
    <property type="match status" value="1"/>
</dbReference>
<dbReference type="AlphaFoldDB" id="A0A511RIH3"/>
<dbReference type="InterPro" id="IPR001478">
    <property type="entry name" value="PDZ"/>
</dbReference>
<evidence type="ECO:0000259" key="6">
    <source>
        <dbReference type="PROSITE" id="PS50106"/>
    </source>
</evidence>
<sequence length="440" mass="47094">MAHPRLLWAGVALLTVAVGLAQFGGGAGFERNPNGKALIETYEIIQEQYLKPIDPKKADELLQGGISGVVGALDDPFTSYSPPRNAHIREEDVRGEFFGIGVQISPANPDGTGAKIVNVFRGGPAFSAGIKTGDVIVEVDGENVSELPLFDIVAKIRGPKDTKVSIGVQRKGVSAVLRFEIVRRKIEIVSVSKTMLPDNVGYVAIETFLNVKVIEQLRQAVADLKRQGATRLVLDLRDNGGGLLDQGCQVADAFLKRGVIVYTRDRRSTRAYCEASPRTIWNGEMVVLVNGSSASASEIVAGALQDTGRAQVVGEQTFGKGVGQNVFTLANGGELTLVTFEWLTPKKRSIHEQGITPDVKVRDNRFPTPLAFEGLGAEPGAEVTLSTGGKTFTTTADEEGKFSFSEELPPRALSDVQGEAKVDVANDAILKKALELLGAR</sequence>
<evidence type="ECO:0000256" key="3">
    <source>
        <dbReference type="ARBA" id="ARBA00022801"/>
    </source>
</evidence>
<dbReference type="OrthoDB" id="9812068at2"/>
<dbReference type="InterPro" id="IPR005151">
    <property type="entry name" value="Tail-specific_protease"/>
</dbReference>
<dbReference type="GO" id="GO:0030288">
    <property type="term" value="C:outer membrane-bounded periplasmic space"/>
    <property type="evidence" value="ECO:0007669"/>
    <property type="project" value="TreeGrafter"/>
</dbReference>
<evidence type="ECO:0000256" key="5">
    <source>
        <dbReference type="RuleBase" id="RU004404"/>
    </source>
</evidence>
<dbReference type="Gene3D" id="2.30.42.10">
    <property type="match status" value="1"/>
</dbReference>
<organism evidence="7 8">
    <name type="scientific">Oceanithermus desulfurans NBRC 100063</name>
    <dbReference type="NCBI Taxonomy" id="1227550"/>
    <lineage>
        <taxon>Bacteria</taxon>
        <taxon>Thermotogati</taxon>
        <taxon>Deinococcota</taxon>
        <taxon>Deinococci</taxon>
        <taxon>Thermales</taxon>
        <taxon>Thermaceae</taxon>
        <taxon>Oceanithermus</taxon>
    </lineage>
</organism>
<dbReference type="CDD" id="cd06782">
    <property type="entry name" value="cpPDZ_CPP-like"/>
    <property type="match status" value="1"/>
</dbReference>
<feature type="domain" description="PDZ" evidence="6">
    <location>
        <begin position="94"/>
        <end position="157"/>
    </location>
</feature>
<dbReference type="GO" id="GO:0008236">
    <property type="term" value="F:serine-type peptidase activity"/>
    <property type="evidence" value="ECO:0007669"/>
    <property type="project" value="UniProtKB-KW"/>
</dbReference>
<evidence type="ECO:0000256" key="1">
    <source>
        <dbReference type="ARBA" id="ARBA00009179"/>
    </source>
</evidence>
<evidence type="ECO:0000313" key="8">
    <source>
        <dbReference type="Proteomes" id="UP000321827"/>
    </source>
</evidence>
<dbReference type="InterPro" id="IPR036034">
    <property type="entry name" value="PDZ_sf"/>
</dbReference>
<dbReference type="GO" id="GO:0004175">
    <property type="term" value="F:endopeptidase activity"/>
    <property type="evidence" value="ECO:0007669"/>
    <property type="project" value="TreeGrafter"/>
</dbReference>
<dbReference type="CDD" id="cd07560">
    <property type="entry name" value="Peptidase_S41_CPP"/>
    <property type="match status" value="1"/>
</dbReference>
<evidence type="ECO:0000256" key="2">
    <source>
        <dbReference type="ARBA" id="ARBA00022670"/>
    </source>
</evidence>
<name>A0A511RIH3_9DEIN</name>
<dbReference type="InterPro" id="IPR055210">
    <property type="entry name" value="CtpA/B_N"/>
</dbReference>
<dbReference type="Pfam" id="PF22694">
    <property type="entry name" value="CtpB_N-like"/>
    <property type="match status" value="1"/>
</dbReference>
<dbReference type="SUPFAM" id="SSF52096">
    <property type="entry name" value="ClpP/crotonase"/>
    <property type="match status" value="1"/>
</dbReference>
<evidence type="ECO:0000313" key="7">
    <source>
        <dbReference type="EMBL" id="GEM88897.1"/>
    </source>
</evidence>
<dbReference type="SMART" id="SM00245">
    <property type="entry name" value="TSPc"/>
    <property type="match status" value="1"/>
</dbReference>
<dbReference type="NCBIfam" id="TIGR00225">
    <property type="entry name" value="prc"/>
    <property type="match status" value="1"/>
</dbReference>
<dbReference type="Pfam" id="PF03572">
    <property type="entry name" value="Peptidase_S41"/>
    <property type="match status" value="1"/>
</dbReference>
<dbReference type="GO" id="GO:0006508">
    <property type="term" value="P:proteolysis"/>
    <property type="evidence" value="ECO:0007669"/>
    <property type="project" value="UniProtKB-KW"/>
</dbReference>
<comment type="caution">
    <text evidence="7">The sequence shown here is derived from an EMBL/GenBank/DDBJ whole genome shotgun (WGS) entry which is preliminary data.</text>
</comment>
<protein>
    <submittedName>
        <fullName evidence="7">Peptidase S41</fullName>
    </submittedName>
</protein>
<reference evidence="7 8" key="1">
    <citation type="submission" date="2019-07" db="EMBL/GenBank/DDBJ databases">
        <title>Whole genome shotgun sequence of Oceanithermus desulfurans NBRC 100063.</title>
        <authorList>
            <person name="Hosoyama A."/>
            <person name="Uohara A."/>
            <person name="Ohji S."/>
            <person name="Ichikawa N."/>
        </authorList>
    </citation>
    <scope>NUCLEOTIDE SEQUENCE [LARGE SCALE GENOMIC DNA]</scope>
    <source>
        <strain evidence="7 8">NBRC 100063</strain>
    </source>
</reference>
<keyword evidence="4 5" id="KW-0720">Serine protease</keyword>